<accession>A0A0A8Z6U0</accession>
<proteinExistence type="predicted"/>
<sequence>MSQASMAINSGMSSILTQMLLSIFGRASAHPVCIFFNCSSI</sequence>
<protein>
    <submittedName>
        <fullName evidence="1">Uncharacterized protein</fullName>
    </submittedName>
</protein>
<reference evidence="1" key="1">
    <citation type="submission" date="2014-09" db="EMBL/GenBank/DDBJ databases">
        <authorList>
            <person name="Magalhaes I.L.F."/>
            <person name="Oliveira U."/>
            <person name="Santos F.R."/>
            <person name="Vidigal T.H.D.A."/>
            <person name="Brescovit A.D."/>
            <person name="Santos A.J."/>
        </authorList>
    </citation>
    <scope>NUCLEOTIDE SEQUENCE</scope>
    <source>
        <tissue evidence="1">Shoot tissue taken approximately 20 cm above the soil surface</tissue>
    </source>
</reference>
<dbReference type="EMBL" id="GBRH01265410">
    <property type="protein sequence ID" value="JAD32485.1"/>
    <property type="molecule type" value="Transcribed_RNA"/>
</dbReference>
<reference evidence="1" key="2">
    <citation type="journal article" date="2015" name="Data Brief">
        <title>Shoot transcriptome of the giant reed, Arundo donax.</title>
        <authorList>
            <person name="Barrero R.A."/>
            <person name="Guerrero F.D."/>
            <person name="Moolhuijzen P."/>
            <person name="Goolsby J.A."/>
            <person name="Tidwell J."/>
            <person name="Bellgard S.E."/>
            <person name="Bellgard M.I."/>
        </authorList>
    </citation>
    <scope>NUCLEOTIDE SEQUENCE</scope>
    <source>
        <tissue evidence="1">Shoot tissue taken approximately 20 cm above the soil surface</tissue>
    </source>
</reference>
<organism evidence="1">
    <name type="scientific">Arundo donax</name>
    <name type="common">Giant reed</name>
    <name type="synonym">Donax arundinaceus</name>
    <dbReference type="NCBI Taxonomy" id="35708"/>
    <lineage>
        <taxon>Eukaryota</taxon>
        <taxon>Viridiplantae</taxon>
        <taxon>Streptophyta</taxon>
        <taxon>Embryophyta</taxon>
        <taxon>Tracheophyta</taxon>
        <taxon>Spermatophyta</taxon>
        <taxon>Magnoliopsida</taxon>
        <taxon>Liliopsida</taxon>
        <taxon>Poales</taxon>
        <taxon>Poaceae</taxon>
        <taxon>PACMAD clade</taxon>
        <taxon>Arundinoideae</taxon>
        <taxon>Arundineae</taxon>
        <taxon>Arundo</taxon>
    </lineage>
</organism>
<evidence type="ECO:0000313" key="1">
    <source>
        <dbReference type="EMBL" id="JAD32485.1"/>
    </source>
</evidence>
<name>A0A0A8Z6U0_ARUDO</name>
<dbReference type="AlphaFoldDB" id="A0A0A8Z6U0"/>